<dbReference type="RefSeq" id="XP_018270729.1">
    <property type="nucleotide sequence ID" value="XM_018416929.1"/>
</dbReference>
<evidence type="ECO:0000256" key="2">
    <source>
        <dbReference type="ARBA" id="ARBA00022490"/>
    </source>
</evidence>
<evidence type="ECO:0000256" key="1">
    <source>
        <dbReference type="ARBA" id="ARBA00004496"/>
    </source>
</evidence>
<feature type="region of interest" description="Disordered" evidence="3">
    <location>
        <begin position="1"/>
        <end position="213"/>
    </location>
</feature>
<dbReference type="GO" id="GO:0007017">
    <property type="term" value="P:microtubule-based process"/>
    <property type="evidence" value="ECO:0007669"/>
    <property type="project" value="InterPro"/>
</dbReference>
<dbReference type="STRING" id="578459.A0A194S2D4"/>
<gene>
    <name evidence="4" type="ORF">RHOBADRAFT_53637</name>
</gene>
<comment type="subcellular location">
    <subcellularLocation>
        <location evidence="1">Cytoplasm</location>
    </subcellularLocation>
</comment>
<feature type="compositionally biased region" description="Low complexity" evidence="3">
    <location>
        <begin position="272"/>
        <end position="295"/>
    </location>
</feature>
<feature type="region of interest" description="Disordered" evidence="3">
    <location>
        <begin position="272"/>
        <end position="308"/>
    </location>
</feature>
<dbReference type="GO" id="GO:0005869">
    <property type="term" value="C:dynactin complex"/>
    <property type="evidence" value="ECO:0007669"/>
    <property type="project" value="InterPro"/>
</dbReference>
<reference evidence="4 5" key="1">
    <citation type="journal article" date="2015" name="Front. Microbiol.">
        <title>Genome sequence of the plant growth promoting endophytic yeast Rhodotorula graminis WP1.</title>
        <authorList>
            <person name="Firrincieli A."/>
            <person name="Otillar R."/>
            <person name="Salamov A."/>
            <person name="Schmutz J."/>
            <person name="Khan Z."/>
            <person name="Redman R.S."/>
            <person name="Fleck N.D."/>
            <person name="Lindquist E."/>
            <person name="Grigoriev I.V."/>
            <person name="Doty S.L."/>
        </authorList>
    </citation>
    <scope>NUCLEOTIDE SEQUENCE [LARGE SCALE GENOMIC DNA]</scope>
    <source>
        <strain evidence="4 5">WP1</strain>
    </source>
</reference>
<name>A0A194S2D4_RHOGW</name>
<sequence length="545" mass="55731">MTKYATLPDIDTSGADVFETPDVPQEHSRSRDSDSDDDLALLARSNSPTALRRTAPATSHQPQVNTDIDADRLDATEARRRFGDATRARLDRQQLRDDAAARRPSRRVLPPAREYVAHAPSSLTGDETPLERLRRLRREVAELEEDVERERDEAGAGAESGSGARGAGAGAGASEGAEGSSAAGDGAVAGAGATEAKDGPSPPSQAKKDSRAVSPAVLLQQLHLLRGDLAGVAGALEGPRATATAEGAQGAAGGLAARASESAGLLARLGAPAPAASGAGPAGEQQGAAPAGAAGDKAKASGRGDMGEGALERRVAELELALGASGADVSESSPHPAPLLPTLSRLEHLVTLLTQPRHLDSISRRVKVLVQDLERIHDSRRKLGDSRPLNVALQGGMTLATGGGTGAPSSSSTAAASGGSAAPAANAGAPQLPPDAAQQLSSLAALLPRIDPLLPLAPRLLSRLRSLSALHARAAAFGDELGATRDEVRRLAEADQGLGEVLRGLEGSVEGNEERTRANLESVERRVEDVVRRLDALSAPGKAAA</sequence>
<dbReference type="Pfam" id="PF04912">
    <property type="entry name" value="Dynamitin"/>
    <property type="match status" value="2"/>
</dbReference>
<protein>
    <submittedName>
        <fullName evidence="4">Uncharacterized protein</fullName>
    </submittedName>
</protein>
<accession>A0A194S2D4</accession>
<evidence type="ECO:0000313" key="4">
    <source>
        <dbReference type="EMBL" id="KPV74680.1"/>
    </source>
</evidence>
<feature type="compositionally biased region" description="Basic and acidic residues" evidence="3">
    <location>
        <begin position="69"/>
        <end position="101"/>
    </location>
</feature>
<feature type="compositionally biased region" description="Basic and acidic residues" evidence="3">
    <location>
        <begin position="24"/>
        <end position="33"/>
    </location>
</feature>
<proteinExistence type="predicted"/>
<feature type="compositionally biased region" description="Polar residues" evidence="3">
    <location>
        <begin position="56"/>
        <end position="66"/>
    </location>
</feature>
<feature type="compositionally biased region" description="Basic and acidic residues" evidence="3">
    <location>
        <begin position="129"/>
        <end position="141"/>
    </location>
</feature>
<dbReference type="Proteomes" id="UP000053890">
    <property type="component" value="Unassembled WGS sequence"/>
</dbReference>
<evidence type="ECO:0000256" key="3">
    <source>
        <dbReference type="SAM" id="MobiDB-lite"/>
    </source>
</evidence>
<dbReference type="GO" id="GO:0005737">
    <property type="term" value="C:cytoplasm"/>
    <property type="evidence" value="ECO:0007669"/>
    <property type="project" value="UniProtKB-SubCell"/>
</dbReference>
<dbReference type="AlphaFoldDB" id="A0A194S2D4"/>
<dbReference type="PANTHER" id="PTHR15346">
    <property type="entry name" value="DYNACTIN SUBUNIT"/>
    <property type="match status" value="1"/>
</dbReference>
<dbReference type="OMA" id="LHTSAHE"/>
<feature type="compositionally biased region" description="Low complexity" evidence="3">
    <location>
        <begin position="407"/>
        <end position="434"/>
    </location>
</feature>
<organism evidence="4 5">
    <name type="scientific">Rhodotorula graminis (strain WP1)</name>
    <dbReference type="NCBI Taxonomy" id="578459"/>
    <lineage>
        <taxon>Eukaryota</taxon>
        <taxon>Fungi</taxon>
        <taxon>Dikarya</taxon>
        <taxon>Basidiomycota</taxon>
        <taxon>Pucciniomycotina</taxon>
        <taxon>Microbotryomycetes</taxon>
        <taxon>Sporidiobolales</taxon>
        <taxon>Sporidiobolaceae</taxon>
        <taxon>Rhodotorula</taxon>
    </lineage>
</organism>
<feature type="compositionally biased region" description="Low complexity" evidence="3">
    <location>
        <begin position="174"/>
        <end position="194"/>
    </location>
</feature>
<dbReference type="OrthoDB" id="4977at2759"/>
<dbReference type="GeneID" id="28977377"/>
<keyword evidence="5" id="KW-1185">Reference proteome</keyword>
<keyword evidence="2" id="KW-0963">Cytoplasm</keyword>
<dbReference type="InterPro" id="IPR028133">
    <property type="entry name" value="Dynamitin"/>
</dbReference>
<evidence type="ECO:0000313" key="5">
    <source>
        <dbReference type="Proteomes" id="UP000053890"/>
    </source>
</evidence>
<feature type="compositionally biased region" description="Gly residues" evidence="3">
    <location>
        <begin position="158"/>
        <end position="173"/>
    </location>
</feature>
<feature type="region of interest" description="Disordered" evidence="3">
    <location>
        <begin position="400"/>
        <end position="434"/>
    </location>
</feature>
<dbReference type="EMBL" id="KQ474079">
    <property type="protein sequence ID" value="KPV74680.1"/>
    <property type="molecule type" value="Genomic_DNA"/>
</dbReference>